<evidence type="ECO:0000256" key="3">
    <source>
        <dbReference type="ARBA" id="ARBA00022989"/>
    </source>
</evidence>
<feature type="transmembrane region" description="Helical" evidence="5">
    <location>
        <begin position="312"/>
        <end position="333"/>
    </location>
</feature>
<evidence type="ECO:0000256" key="5">
    <source>
        <dbReference type="SAM" id="Phobius"/>
    </source>
</evidence>
<keyword evidence="4 5" id="KW-0472">Membrane</keyword>
<keyword evidence="2 5" id="KW-0812">Transmembrane</keyword>
<evidence type="ECO:0000259" key="6">
    <source>
        <dbReference type="Pfam" id="PF00361"/>
    </source>
</evidence>
<feature type="transmembrane region" description="Helical" evidence="5">
    <location>
        <begin position="283"/>
        <end position="305"/>
    </location>
</feature>
<evidence type="ECO:0000313" key="7">
    <source>
        <dbReference type="EMBL" id="AOH77194.1"/>
    </source>
</evidence>
<proteinExistence type="inferred from homology"/>
<comment type="subcellular location">
    <subcellularLocation>
        <location evidence="1">Membrane</location>
        <topology evidence="1">Multi-pass membrane protein</topology>
    </subcellularLocation>
</comment>
<dbReference type="HAMAP" id="MF_00445">
    <property type="entry name" value="NDH1_NuoN_1"/>
    <property type="match status" value="1"/>
</dbReference>
<dbReference type="GeneID" id="29071432"/>
<dbReference type="PANTHER" id="PTHR22773">
    <property type="entry name" value="NADH DEHYDROGENASE"/>
    <property type="match status" value="1"/>
</dbReference>
<dbReference type="InterPro" id="IPR010096">
    <property type="entry name" value="NADH-Q_OxRdtase_suN/2"/>
</dbReference>
<feature type="transmembrane region" description="Helical" evidence="5">
    <location>
        <begin position="421"/>
        <end position="441"/>
    </location>
</feature>
<dbReference type="EMBL" id="KX247283">
    <property type="protein sequence ID" value="AOH77194.1"/>
    <property type="molecule type" value="Genomic_DNA"/>
</dbReference>
<feature type="transmembrane region" description="Helical" evidence="5">
    <location>
        <begin position="339"/>
        <end position="358"/>
    </location>
</feature>
<feature type="transmembrane region" description="Helical" evidence="5">
    <location>
        <begin position="167"/>
        <end position="188"/>
    </location>
</feature>
<feature type="transmembrane region" description="Helical" evidence="5">
    <location>
        <begin position="46"/>
        <end position="64"/>
    </location>
</feature>
<evidence type="ECO:0000256" key="4">
    <source>
        <dbReference type="ARBA" id="ARBA00023136"/>
    </source>
</evidence>
<feature type="transmembrane region" description="Helical" evidence="5">
    <location>
        <begin position="473"/>
        <end position="495"/>
    </location>
</feature>
<reference evidence="7" key="1">
    <citation type="journal article" date="2016" name="Mitochondrial DNA Part B Resour">
        <title>Organellar genome analysis of the marine red alga Dasya binghamiae (Dasyaceae, Rhodophyta) reveals an uncharacteristic florideophyte mitogenome structure.</title>
        <authorList>
            <person name="Tamayo D.A."/>
            <person name="Hughey J.R."/>
        </authorList>
    </citation>
    <scope>NUCLEOTIDE SEQUENCE</scope>
</reference>
<keyword evidence="3 5" id="KW-1133">Transmembrane helix</keyword>
<feature type="transmembrane region" description="Helical" evidence="5">
    <location>
        <begin position="136"/>
        <end position="155"/>
    </location>
</feature>
<feature type="transmembrane region" description="Helical" evidence="5">
    <location>
        <begin position="379"/>
        <end position="401"/>
    </location>
</feature>
<dbReference type="Pfam" id="PF00361">
    <property type="entry name" value="Proton_antipo_M"/>
    <property type="match status" value="1"/>
</dbReference>
<dbReference type="GO" id="GO:0016020">
    <property type="term" value="C:membrane"/>
    <property type="evidence" value="ECO:0007669"/>
    <property type="project" value="UniProtKB-SubCell"/>
</dbReference>
<accession>A0A1C8XRT9</accession>
<feature type="transmembrane region" description="Helical" evidence="5">
    <location>
        <begin position="252"/>
        <end position="277"/>
    </location>
</feature>
<dbReference type="RefSeq" id="YP_009295182.1">
    <property type="nucleotide sequence ID" value="NC_031160.1"/>
</dbReference>
<dbReference type="NCBIfam" id="TIGR01770">
    <property type="entry name" value="NDH_I_N"/>
    <property type="match status" value="1"/>
</dbReference>
<dbReference type="InterPro" id="IPR001750">
    <property type="entry name" value="ND/Mrp_TM"/>
</dbReference>
<feature type="transmembrane region" description="Helical" evidence="5">
    <location>
        <begin position="113"/>
        <end position="130"/>
    </location>
</feature>
<sequence length="500" mass="57787">MAINFSFSIYSILLECYLLFCSCLLLLFGVFLSTNLNWGYLLINKNVQYLFLQILILGIILIYNQYPIYLITWNSLLINNSFSFYSKIFILLISMLWFIISLDCILKEKIHNFEYWVLILLNILAVLLITQVYDLLSTYLVIEFQSLIFYILASFKRNSEFSTESGIKYFVLGASSSSFLLFGFSLLYSSTGLTNFNDLLNFFIDCNLITNLNINSTIFLSVTLILISLLFKLSAAPFHMWAPDVYEGAPSSITAFFSIISKLPILSLLLKFTLFIFYDLFNFWSSILTFSIILSAIIGTFSAFAQIKWKRFIAYSSVSHVSFFLLAIISNNLESVNNLFIYLIIYLFMVIGFFAFFLNFYHYKFPFFSQLRFLKNLNLLVIINPILVFSLGIILFSMAGIPPLAGFFSKFFILFSAVANNAFYTIFIVLICNCIGCFYYLRLVKSVYFDFNTPKLFLVLVPLSKFNASMLGLSIYLIIFLFLNFDLLFLFTNLLSFSFL</sequence>
<keyword evidence="7" id="KW-0496">Mitochondrion</keyword>
<name>A0A1C8XRT9_9FLOR</name>
<dbReference type="AlphaFoldDB" id="A0A1C8XRT9"/>
<feature type="transmembrane region" description="Helical" evidence="5">
    <location>
        <begin position="12"/>
        <end position="34"/>
    </location>
</feature>
<evidence type="ECO:0000256" key="2">
    <source>
        <dbReference type="ARBA" id="ARBA00022692"/>
    </source>
</evidence>
<protein>
    <submittedName>
        <fullName evidence="7">NADH dehydrogenase subunit 2</fullName>
    </submittedName>
</protein>
<organism evidence="7">
    <name type="scientific">Dasya binghamiae</name>
    <dbReference type="NCBI Taxonomy" id="1896963"/>
    <lineage>
        <taxon>Eukaryota</taxon>
        <taxon>Rhodophyta</taxon>
        <taxon>Florideophyceae</taxon>
        <taxon>Rhodymeniophycidae</taxon>
        <taxon>Ceramiales</taxon>
        <taxon>Dasyaceae</taxon>
        <taxon>Dasya</taxon>
    </lineage>
</organism>
<dbReference type="GO" id="GO:0008137">
    <property type="term" value="F:NADH dehydrogenase (ubiquinone) activity"/>
    <property type="evidence" value="ECO:0007669"/>
    <property type="project" value="InterPro"/>
</dbReference>
<gene>
    <name evidence="7" type="primary">nad2</name>
</gene>
<geneLocation type="mitochondrion" evidence="7"/>
<dbReference type="GO" id="GO:0042773">
    <property type="term" value="P:ATP synthesis coupled electron transport"/>
    <property type="evidence" value="ECO:0007669"/>
    <property type="project" value="InterPro"/>
</dbReference>
<evidence type="ECO:0000256" key="1">
    <source>
        <dbReference type="ARBA" id="ARBA00004141"/>
    </source>
</evidence>
<feature type="domain" description="NADH:quinone oxidoreductase/Mrp antiporter transmembrane" evidence="6">
    <location>
        <begin position="133"/>
        <end position="435"/>
    </location>
</feature>
<feature type="transmembrane region" description="Helical" evidence="5">
    <location>
        <begin position="84"/>
        <end position="106"/>
    </location>
</feature>
<feature type="transmembrane region" description="Helical" evidence="5">
    <location>
        <begin position="208"/>
        <end position="231"/>
    </location>
</feature>